<feature type="compositionally biased region" description="Polar residues" evidence="1">
    <location>
        <begin position="1"/>
        <end position="24"/>
    </location>
</feature>
<sequence length="282" mass="32554">PSGHNTSFNTNTNKVPTELNADQNKINDKKLRRMEEKMQRLEDDSSRLKKELIMVAENVNGMQPTRRVDTQRYRMKLVIPNVSESNRRALEDGKLFSLTQTKSVAREGLDATRTDYIQLTLQGVRVERQKETFTSHIDIKHMALLTVATTLIYTQNILSDPSAILDMIHWVITVCEQCKLYSAPRIARIDERHLRSIPVYDSKTVLSVIHPTTIQINTASPTDRISDPLFAEYFQLHSFCICECKRQKQGEICFAFNNNKREEPCPDGHRHERPDKTQSARK</sequence>
<feature type="region of interest" description="Disordered" evidence="1">
    <location>
        <begin position="261"/>
        <end position="282"/>
    </location>
</feature>
<protein>
    <submittedName>
        <fullName evidence="2">Uncharacterized protein</fullName>
    </submittedName>
</protein>
<feature type="region of interest" description="Disordered" evidence="1">
    <location>
        <begin position="1"/>
        <end position="29"/>
    </location>
</feature>
<keyword evidence="3" id="KW-1185">Reference proteome</keyword>
<gene>
    <name evidence="2" type="ORF">SARC_03073</name>
</gene>
<reference evidence="2 3" key="1">
    <citation type="submission" date="2011-02" db="EMBL/GenBank/DDBJ databases">
        <title>The Genome Sequence of Sphaeroforma arctica JP610.</title>
        <authorList>
            <consortium name="The Broad Institute Genome Sequencing Platform"/>
            <person name="Russ C."/>
            <person name="Cuomo C."/>
            <person name="Young S.K."/>
            <person name="Zeng Q."/>
            <person name="Gargeya S."/>
            <person name="Alvarado L."/>
            <person name="Berlin A."/>
            <person name="Chapman S.B."/>
            <person name="Chen Z."/>
            <person name="Freedman E."/>
            <person name="Gellesch M."/>
            <person name="Goldberg J."/>
            <person name="Griggs A."/>
            <person name="Gujja S."/>
            <person name="Heilman E."/>
            <person name="Heiman D."/>
            <person name="Howarth C."/>
            <person name="Mehta T."/>
            <person name="Neiman D."/>
            <person name="Pearson M."/>
            <person name="Roberts A."/>
            <person name="Saif S."/>
            <person name="Shea T."/>
            <person name="Shenoy N."/>
            <person name="Sisk P."/>
            <person name="Stolte C."/>
            <person name="Sykes S."/>
            <person name="White J."/>
            <person name="Yandava C."/>
            <person name="Burger G."/>
            <person name="Gray M.W."/>
            <person name="Holland P.W.H."/>
            <person name="King N."/>
            <person name="Lang F.B.F."/>
            <person name="Roger A.J."/>
            <person name="Ruiz-Trillo I."/>
            <person name="Haas B."/>
            <person name="Nusbaum C."/>
            <person name="Birren B."/>
        </authorList>
    </citation>
    <scope>NUCLEOTIDE SEQUENCE [LARGE SCALE GENOMIC DNA]</scope>
    <source>
        <strain evidence="2 3">JP610</strain>
    </source>
</reference>
<dbReference type="GeneID" id="25903577"/>
<dbReference type="RefSeq" id="XP_014158634.1">
    <property type="nucleotide sequence ID" value="XM_014303159.1"/>
</dbReference>
<dbReference type="AlphaFoldDB" id="A0A0L0G6S9"/>
<accession>A0A0L0G6S9</accession>
<evidence type="ECO:0000313" key="2">
    <source>
        <dbReference type="EMBL" id="KNC84732.1"/>
    </source>
</evidence>
<proteinExistence type="predicted"/>
<name>A0A0L0G6S9_9EUKA</name>
<dbReference type="Proteomes" id="UP000054560">
    <property type="component" value="Unassembled WGS sequence"/>
</dbReference>
<organism evidence="2 3">
    <name type="scientific">Sphaeroforma arctica JP610</name>
    <dbReference type="NCBI Taxonomy" id="667725"/>
    <lineage>
        <taxon>Eukaryota</taxon>
        <taxon>Ichthyosporea</taxon>
        <taxon>Ichthyophonida</taxon>
        <taxon>Sphaeroforma</taxon>
    </lineage>
</organism>
<dbReference type="EMBL" id="KQ241745">
    <property type="protein sequence ID" value="KNC84732.1"/>
    <property type="molecule type" value="Genomic_DNA"/>
</dbReference>
<evidence type="ECO:0000313" key="3">
    <source>
        <dbReference type="Proteomes" id="UP000054560"/>
    </source>
</evidence>
<feature type="non-terminal residue" evidence="2">
    <location>
        <position position="1"/>
    </location>
</feature>
<evidence type="ECO:0000256" key="1">
    <source>
        <dbReference type="SAM" id="MobiDB-lite"/>
    </source>
</evidence>